<dbReference type="GO" id="GO:0016757">
    <property type="term" value="F:glycosyltransferase activity"/>
    <property type="evidence" value="ECO:0007669"/>
    <property type="project" value="UniProtKB-KW"/>
</dbReference>
<evidence type="ECO:0000313" key="4">
    <source>
        <dbReference type="EMBL" id="TVV72434.1"/>
    </source>
</evidence>
<keyword evidence="1 4" id="KW-0328">Glycosyltransferase</keyword>
<dbReference type="AlphaFoldDB" id="A0A558QZ44"/>
<sequence length="175" mass="19026">MTTGQPVLSTISQDRFVADVQALATRLEEDGWQPDFIVGIGRGGLVPAAYLSHRTGIAMLSIDYSARVPGFADELLTKLAAMSAAGRRLLFLDDINDSGATLLDLRETLLAQGGDAANLRVAVLISNDRSRATVDYCARTIDRATDKQWYVFPWESVAPMSALIDEARDVPERLA</sequence>
<feature type="domain" description="Phosphoribosyltransferase" evidence="3">
    <location>
        <begin position="14"/>
        <end position="154"/>
    </location>
</feature>
<accession>A0A558QZ44</accession>
<protein>
    <submittedName>
        <fullName evidence="4">Phosphoribosyltransferase</fullName>
    </submittedName>
</protein>
<dbReference type="Proteomes" id="UP000318681">
    <property type="component" value="Unassembled WGS sequence"/>
</dbReference>
<gene>
    <name evidence="4" type="ORF">FOY91_14605</name>
</gene>
<evidence type="ECO:0000256" key="1">
    <source>
        <dbReference type="ARBA" id="ARBA00022676"/>
    </source>
</evidence>
<dbReference type="Gene3D" id="3.40.50.2020">
    <property type="match status" value="1"/>
</dbReference>
<reference evidence="4 5" key="1">
    <citation type="submission" date="2019-07" db="EMBL/GenBank/DDBJ databases">
        <title>Sphingomonas solaris sp. nov., isolated from a solar panel from Boston, Massachusetts.</title>
        <authorList>
            <person name="Tanner K."/>
            <person name="Pascual J."/>
            <person name="Mancuso C."/>
            <person name="Pereto J."/>
            <person name="Khalil A."/>
            <person name="Vilanova C."/>
        </authorList>
    </citation>
    <scope>NUCLEOTIDE SEQUENCE [LARGE SCALE GENOMIC DNA]</scope>
    <source>
        <strain evidence="4 5">R4DWN</strain>
    </source>
</reference>
<dbReference type="OrthoDB" id="199120at2"/>
<evidence type="ECO:0000259" key="3">
    <source>
        <dbReference type="Pfam" id="PF00156"/>
    </source>
</evidence>
<evidence type="ECO:0000313" key="5">
    <source>
        <dbReference type="Proteomes" id="UP000318681"/>
    </source>
</evidence>
<dbReference type="Pfam" id="PF00156">
    <property type="entry name" value="Pribosyltran"/>
    <property type="match status" value="1"/>
</dbReference>
<dbReference type="InterPro" id="IPR029057">
    <property type="entry name" value="PRTase-like"/>
</dbReference>
<organism evidence="4 5">
    <name type="scientific">Alterirhizorhabdus solaris</name>
    <dbReference type="NCBI Taxonomy" id="2529389"/>
    <lineage>
        <taxon>Bacteria</taxon>
        <taxon>Pseudomonadati</taxon>
        <taxon>Pseudomonadota</taxon>
        <taxon>Alphaproteobacteria</taxon>
        <taxon>Sphingomonadales</taxon>
        <taxon>Rhizorhabdaceae</taxon>
        <taxon>Alterirhizorhabdus</taxon>
    </lineage>
</organism>
<dbReference type="SUPFAM" id="SSF53271">
    <property type="entry name" value="PRTase-like"/>
    <property type="match status" value="1"/>
</dbReference>
<keyword evidence="5" id="KW-1185">Reference proteome</keyword>
<name>A0A558QZ44_9SPHN</name>
<evidence type="ECO:0000256" key="2">
    <source>
        <dbReference type="ARBA" id="ARBA00022679"/>
    </source>
</evidence>
<dbReference type="PANTHER" id="PTHR43363:SF1">
    <property type="entry name" value="HYPOXANTHINE-GUANINE PHOSPHORIBOSYLTRANSFERASE"/>
    <property type="match status" value="1"/>
</dbReference>
<dbReference type="CDD" id="cd06223">
    <property type="entry name" value="PRTases_typeI"/>
    <property type="match status" value="1"/>
</dbReference>
<keyword evidence="2 4" id="KW-0808">Transferase</keyword>
<dbReference type="EMBL" id="VNIM01000065">
    <property type="protein sequence ID" value="TVV72434.1"/>
    <property type="molecule type" value="Genomic_DNA"/>
</dbReference>
<comment type="caution">
    <text evidence="4">The sequence shown here is derived from an EMBL/GenBank/DDBJ whole genome shotgun (WGS) entry which is preliminary data.</text>
</comment>
<dbReference type="RefSeq" id="WP_145153477.1">
    <property type="nucleotide sequence ID" value="NZ_VNIM01000065.1"/>
</dbReference>
<dbReference type="PANTHER" id="PTHR43363">
    <property type="entry name" value="HYPOXANTHINE PHOSPHORIBOSYLTRANSFERASE"/>
    <property type="match status" value="1"/>
</dbReference>
<proteinExistence type="predicted"/>
<dbReference type="InterPro" id="IPR000836">
    <property type="entry name" value="PRTase_dom"/>
</dbReference>